<name>A0A7N4V873_SARHA</name>
<dbReference type="InParanoid" id="A0A7N4V873"/>
<protein>
    <submittedName>
        <fullName evidence="1">Uncharacterized protein</fullName>
    </submittedName>
</protein>
<reference evidence="1" key="2">
    <citation type="submission" date="2025-08" db="UniProtKB">
        <authorList>
            <consortium name="Ensembl"/>
        </authorList>
    </citation>
    <scope>IDENTIFICATION</scope>
</reference>
<keyword evidence="2" id="KW-1185">Reference proteome</keyword>
<dbReference type="Proteomes" id="UP000007648">
    <property type="component" value="Unassembled WGS sequence"/>
</dbReference>
<accession>A0A7N4V873</accession>
<evidence type="ECO:0000313" key="2">
    <source>
        <dbReference type="Proteomes" id="UP000007648"/>
    </source>
</evidence>
<reference evidence="1 2" key="1">
    <citation type="journal article" date="2011" name="Proc. Natl. Acad. Sci. U.S.A.">
        <title>Genetic diversity and population structure of the endangered marsupial Sarcophilus harrisii (Tasmanian devil).</title>
        <authorList>
            <person name="Miller W."/>
            <person name="Hayes V.M."/>
            <person name="Ratan A."/>
            <person name="Petersen D.C."/>
            <person name="Wittekindt N.E."/>
            <person name="Miller J."/>
            <person name="Walenz B."/>
            <person name="Knight J."/>
            <person name="Qi J."/>
            <person name="Zhao F."/>
            <person name="Wang Q."/>
            <person name="Bedoya-Reina O.C."/>
            <person name="Katiyar N."/>
            <person name="Tomsho L.P."/>
            <person name="Kasson L.M."/>
            <person name="Hardie R.A."/>
            <person name="Woodbridge P."/>
            <person name="Tindall E.A."/>
            <person name="Bertelsen M.F."/>
            <person name="Dixon D."/>
            <person name="Pyecroft S."/>
            <person name="Helgen K.M."/>
            <person name="Lesk A.M."/>
            <person name="Pringle T.H."/>
            <person name="Patterson N."/>
            <person name="Zhang Y."/>
            <person name="Kreiss A."/>
            <person name="Woods G.M."/>
            <person name="Jones M.E."/>
            <person name="Schuster S.C."/>
        </authorList>
    </citation>
    <scope>NUCLEOTIDE SEQUENCE [LARGE SCALE GENOMIC DNA]</scope>
</reference>
<sequence length="20" mass="2162">SQSGFNKLVFGIGTRLLVQP</sequence>
<dbReference type="AlphaFoldDB" id="A0A7N4V873"/>
<proteinExistence type="predicted"/>
<organism evidence="1 2">
    <name type="scientific">Sarcophilus harrisii</name>
    <name type="common">Tasmanian devil</name>
    <name type="synonym">Sarcophilus laniarius</name>
    <dbReference type="NCBI Taxonomy" id="9305"/>
    <lineage>
        <taxon>Eukaryota</taxon>
        <taxon>Metazoa</taxon>
        <taxon>Chordata</taxon>
        <taxon>Craniata</taxon>
        <taxon>Vertebrata</taxon>
        <taxon>Euteleostomi</taxon>
        <taxon>Mammalia</taxon>
        <taxon>Metatheria</taxon>
        <taxon>Dasyuromorphia</taxon>
        <taxon>Dasyuridae</taxon>
        <taxon>Sarcophilus</taxon>
    </lineage>
</organism>
<reference evidence="1" key="3">
    <citation type="submission" date="2025-09" db="UniProtKB">
        <authorList>
            <consortium name="Ensembl"/>
        </authorList>
    </citation>
    <scope>IDENTIFICATION</scope>
</reference>
<evidence type="ECO:0000313" key="1">
    <source>
        <dbReference type="Ensembl" id="ENSSHAP00000045971.1"/>
    </source>
</evidence>
<dbReference type="Ensembl" id="ENSSHAT00000029506.1">
    <property type="protein sequence ID" value="ENSSHAP00000045971.1"/>
    <property type="gene ID" value="ENSSHAG00000023071.1"/>
</dbReference>